<evidence type="ECO:0000313" key="3">
    <source>
        <dbReference type="EMBL" id="MDT9600227.1"/>
    </source>
</evidence>
<evidence type="ECO:0000313" key="4">
    <source>
        <dbReference type="Proteomes" id="UP001259572"/>
    </source>
</evidence>
<dbReference type="Gene3D" id="3.40.630.10">
    <property type="entry name" value="Zn peptidases"/>
    <property type="match status" value="1"/>
</dbReference>
<dbReference type="PIRSF" id="PIRSF005962">
    <property type="entry name" value="Pept_M20D_amidohydro"/>
    <property type="match status" value="1"/>
</dbReference>
<dbReference type="Pfam" id="PF01546">
    <property type="entry name" value="Peptidase_M20"/>
    <property type="match status" value="1"/>
</dbReference>
<dbReference type="Proteomes" id="UP001259572">
    <property type="component" value="Unassembled WGS sequence"/>
</dbReference>
<dbReference type="NCBIfam" id="TIGR01891">
    <property type="entry name" value="amidohydrolases"/>
    <property type="match status" value="1"/>
</dbReference>
<dbReference type="Pfam" id="PF07687">
    <property type="entry name" value="M20_dimer"/>
    <property type="match status" value="1"/>
</dbReference>
<dbReference type="SUPFAM" id="SSF53187">
    <property type="entry name" value="Zn-dependent exopeptidases"/>
    <property type="match status" value="1"/>
</dbReference>
<dbReference type="InterPro" id="IPR036264">
    <property type="entry name" value="Bact_exopeptidase_dim_dom"/>
</dbReference>
<dbReference type="PANTHER" id="PTHR11014">
    <property type="entry name" value="PEPTIDASE M20 FAMILY MEMBER"/>
    <property type="match status" value="1"/>
</dbReference>
<dbReference type="CDD" id="cd05666">
    <property type="entry name" value="M20_Acy1-like"/>
    <property type="match status" value="1"/>
</dbReference>
<name>A0ABU3QAB2_9SPHN</name>
<dbReference type="InterPro" id="IPR002933">
    <property type="entry name" value="Peptidase_M20"/>
</dbReference>
<organism evidence="3 4">
    <name type="scientific">Sphingosinicella rhizophila</name>
    <dbReference type="NCBI Taxonomy" id="3050082"/>
    <lineage>
        <taxon>Bacteria</taxon>
        <taxon>Pseudomonadati</taxon>
        <taxon>Pseudomonadota</taxon>
        <taxon>Alphaproteobacteria</taxon>
        <taxon>Sphingomonadales</taxon>
        <taxon>Sphingosinicellaceae</taxon>
        <taxon>Sphingosinicella</taxon>
    </lineage>
</organism>
<evidence type="ECO:0000256" key="1">
    <source>
        <dbReference type="ARBA" id="ARBA00022801"/>
    </source>
</evidence>
<keyword evidence="1" id="KW-0378">Hydrolase</keyword>
<dbReference type="Gene3D" id="3.30.70.360">
    <property type="match status" value="1"/>
</dbReference>
<dbReference type="InterPro" id="IPR017439">
    <property type="entry name" value="Amidohydrolase"/>
</dbReference>
<dbReference type="PANTHER" id="PTHR11014:SF63">
    <property type="entry name" value="METALLOPEPTIDASE, PUTATIVE (AFU_ORTHOLOGUE AFUA_6G09600)-RELATED"/>
    <property type="match status" value="1"/>
</dbReference>
<keyword evidence="4" id="KW-1185">Reference proteome</keyword>
<gene>
    <name evidence="3" type="ORF">RQX22_14795</name>
</gene>
<accession>A0ABU3QAB2</accession>
<sequence>MSLRTEIMQAAEDMRQWRHHLHAHPEIAYEERDTADYVASLLTSWGIDVHRGLAVTGVVGTLKAGNGRRAIGLRADMDALPLQEMNGFDHVSTVPGKMHACGHDGHMTMLLGAARHLARTRNFDGTIQFIFQPAEENLAGARRMVEEGLFDLFPVDAVFGMHNMPGIEAGKIVVTPGRMMASSDFFEIVVTGKGSHGAWPHRGVDVIGVASEIVLAFNHLKARTIDPMEPAVISVTKFNAGFATNVMPETATIAGSTRAFREEVQDHMEERMRRIAEGIAAAHGAEIQFTYERRYPPVVNDVEESAFAAAAAARVVGEDNVIHDEPPAMGAEDFAWMLKAKKGSYVWIGNGTGPERGCMLHNPHYDFNDDVASIGAGYWVELAESWLKPE</sequence>
<comment type="caution">
    <text evidence="3">The sequence shown here is derived from an EMBL/GenBank/DDBJ whole genome shotgun (WGS) entry which is preliminary data.</text>
</comment>
<protein>
    <submittedName>
        <fullName evidence="3">M20 aminoacylase family protein</fullName>
    </submittedName>
</protein>
<dbReference type="InterPro" id="IPR011650">
    <property type="entry name" value="Peptidase_M20_dimer"/>
</dbReference>
<dbReference type="RefSeq" id="WP_315727324.1">
    <property type="nucleotide sequence ID" value="NZ_JAVUPU010000007.1"/>
</dbReference>
<feature type="domain" description="Peptidase M20 dimerisation" evidence="2">
    <location>
        <begin position="186"/>
        <end position="277"/>
    </location>
</feature>
<proteinExistence type="predicted"/>
<dbReference type="EMBL" id="JAVUPU010000007">
    <property type="protein sequence ID" value="MDT9600227.1"/>
    <property type="molecule type" value="Genomic_DNA"/>
</dbReference>
<reference evidence="3 4" key="1">
    <citation type="submission" date="2023-05" db="EMBL/GenBank/DDBJ databases">
        <authorList>
            <person name="Guo Y."/>
        </authorList>
    </citation>
    <scope>NUCLEOTIDE SEQUENCE [LARGE SCALE GENOMIC DNA]</scope>
    <source>
        <strain evidence="3 4">GR2756</strain>
    </source>
</reference>
<evidence type="ECO:0000259" key="2">
    <source>
        <dbReference type="Pfam" id="PF07687"/>
    </source>
</evidence>
<dbReference type="SUPFAM" id="SSF55031">
    <property type="entry name" value="Bacterial exopeptidase dimerisation domain"/>
    <property type="match status" value="1"/>
</dbReference>